<dbReference type="AlphaFoldDB" id="A0A448N2K8"/>
<proteinExistence type="predicted"/>
<feature type="compositionally biased region" description="Polar residues" evidence="1">
    <location>
        <begin position="459"/>
        <end position="470"/>
    </location>
</feature>
<dbReference type="RefSeq" id="WP_061787506.1">
    <property type="nucleotide sequence ID" value="NZ_LR134406.1"/>
</dbReference>
<evidence type="ECO:0000256" key="1">
    <source>
        <dbReference type="SAM" id="MobiDB-lite"/>
    </source>
</evidence>
<reference evidence="2 3" key="1">
    <citation type="submission" date="2018-12" db="EMBL/GenBank/DDBJ databases">
        <authorList>
            <consortium name="Pathogen Informatics"/>
        </authorList>
    </citation>
    <scope>NUCLEOTIDE SEQUENCE [LARGE SCALE GENOMIC DNA]</scope>
    <source>
        <strain evidence="2 3">NCTC12967</strain>
    </source>
</reference>
<sequence>MESGNGQGGGASINATTNPERSLNPRSLLPGQNDDWVMYPLDEFAITTVTEVITDLVGSAGISLDLDPADLIANWGAETDADPAVADEAAAKESSPLRLKPGVIHRAPRLLLKILRHNPNRWRWEERSLRNRLGRLQHRAAQAGSLSDEDLLALVGDITGLFQECLRDGATYYGLGLAWTNWRTNRLLRKRPDASDDLADNILTYYLQLLAERRSRLSSLFRQYQELNEDAQHLHLPERLEEIPETDLLKTQNPADLENLILEKLRTLPKGRRFESRIDAFLSDLPVPLEQLDWSFSPRMKLPPRLLVIALSSEPVDGLDGSSRGTNVAKRVAKKLPLRKRPRWNRLVTKTQRTLTGAVGTVFLLLEIVPVFHQAFDEVARRMLEHRRVATPEDLVLLKFDEISKSLLGREPQHELVARRRAEHQEKMAERQAKQANAAEIGEEDGNATPVSLAKLFSPSGQGNPQTGMS</sequence>
<dbReference type="EMBL" id="LR134406">
    <property type="protein sequence ID" value="VEH71620.1"/>
    <property type="molecule type" value="Genomic_DNA"/>
</dbReference>
<name>A0A448N2K8_9ACTN</name>
<keyword evidence="3" id="KW-1185">Reference proteome</keyword>
<evidence type="ECO:0000313" key="2">
    <source>
        <dbReference type="EMBL" id="VEH71620.1"/>
    </source>
</evidence>
<evidence type="ECO:0000313" key="3">
    <source>
        <dbReference type="Proteomes" id="UP000273044"/>
    </source>
</evidence>
<protein>
    <submittedName>
        <fullName evidence="2">Uncharacterized protein</fullName>
    </submittedName>
</protein>
<dbReference type="Proteomes" id="UP000273044">
    <property type="component" value="Chromosome"/>
</dbReference>
<gene>
    <name evidence="2" type="ORF">NCTC12967_02946</name>
</gene>
<feature type="region of interest" description="Disordered" evidence="1">
    <location>
        <begin position="1"/>
        <end position="29"/>
    </location>
</feature>
<feature type="compositionally biased region" description="Basic and acidic residues" evidence="1">
    <location>
        <begin position="424"/>
        <end position="433"/>
    </location>
</feature>
<dbReference type="GeneID" id="64408351"/>
<organism evidence="2 3">
    <name type="scientific">Arachnia propionica</name>
    <dbReference type="NCBI Taxonomy" id="1750"/>
    <lineage>
        <taxon>Bacteria</taxon>
        <taxon>Bacillati</taxon>
        <taxon>Actinomycetota</taxon>
        <taxon>Actinomycetes</taxon>
        <taxon>Propionibacteriales</taxon>
        <taxon>Propionibacteriaceae</taxon>
        <taxon>Arachnia</taxon>
    </lineage>
</organism>
<feature type="region of interest" description="Disordered" evidence="1">
    <location>
        <begin position="424"/>
        <end position="470"/>
    </location>
</feature>
<accession>A0A448N2K8</accession>
<feature type="compositionally biased region" description="Polar residues" evidence="1">
    <location>
        <begin position="13"/>
        <end position="25"/>
    </location>
</feature>
<feature type="compositionally biased region" description="Gly residues" evidence="1">
    <location>
        <begin position="1"/>
        <end position="11"/>
    </location>
</feature>